<dbReference type="InterPro" id="IPR006115">
    <property type="entry name" value="6PGDH_NADP-bd"/>
</dbReference>
<dbReference type="InterPro" id="IPR036291">
    <property type="entry name" value="NAD(P)-bd_dom_sf"/>
</dbReference>
<dbReference type="AlphaFoldDB" id="A0A842HLC1"/>
<dbReference type="InterPro" id="IPR051265">
    <property type="entry name" value="HIBADH-related_NP60_sf"/>
</dbReference>
<dbReference type="InterPro" id="IPR008927">
    <property type="entry name" value="6-PGluconate_DH-like_C_sf"/>
</dbReference>
<dbReference type="SUPFAM" id="SSF51735">
    <property type="entry name" value="NAD(P)-binding Rossmann-fold domains"/>
    <property type="match status" value="1"/>
</dbReference>
<evidence type="ECO:0000256" key="2">
    <source>
        <dbReference type="PIRSR" id="PIRSR000103-1"/>
    </source>
</evidence>
<dbReference type="PANTHER" id="PTHR43580">
    <property type="entry name" value="OXIDOREDUCTASE GLYR1-RELATED"/>
    <property type="match status" value="1"/>
</dbReference>
<protein>
    <submittedName>
        <fullName evidence="5">NAD(P)-dependent oxidoreductase</fullName>
    </submittedName>
</protein>
<accession>A0A842HLC1</accession>
<dbReference type="GO" id="GO:0050661">
    <property type="term" value="F:NADP binding"/>
    <property type="evidence" value="ECO:0007669"/>
    <property type="project" value="InterPro"/>
</dbReference>
<keyword evidence="6" id="KW-1185">Reference proteome</keyword>
<dbReference type="SUPFAM" id="SSF48179">
    <property type="entry name" value="6-phosphogluconate dehydrogenase C-terminal domain-like"/>
    <property type="match status" value="1"/>
</dbReference>
<evidence type="ECO:0000256" key="1">
    <source>
        <dbReference type="ARBA" id="ARBA00023002"/>
    </source>
</evidence>
<gene>
    <name evidence="5" type="ORF">GTU67_03940</name>
</gene>
<feature type="active site" evidence="2">
    <location>
        <position position="181"/>
    </location>
</feature>
<dbReference type="InterPro" id="IPR013328">
    <property type="entry name" value="6PGD_dom2"/>
</dbReference>
<comment type="caution">
    <text evidence="5">The sequence shown here is derived from an EMBL/GenBank/DDBJ whole genome shotgun (WGS) entry which is preliminary data.</text>
</comment>
<feature type="domain" description="6-phosphogluconate dehydrogenase NADP-binding" evidence="3">
    <location>
        <begin position="12"/>
        <end position="133"/>
    </location>
</feature>
<dbReference type="PANTHER" id="PTHR43580:SF2">
    <property type="entry name" value="CYTOKINE-LIKE NUCLEAR FACTOR N-PAC"/>
    <property type="match status" value="1"/>
</dbReference>
<dbReference type="Pfam" id="PF03446">
    <property type="entry name" value="NAD_binding_2"/>
    <property type="match status" value="1"/>
</dbReference>
<evidence type="ECO:0000259" key="3">
    <source>
        <dbReference type="Pfam" id="PF03446"/>
    </source>
</evidence>
<dbReference type="InterPro" id="IPR015814">
    <property type="entry name" value="Pgluconate_DH_NAD-bd_C"/>
</dbReference>
<organism evidence="5 6">
    <name type="scientific">Pusillimonas minor</name>
    <dbReference type="NCBI Taxonomy" id="2697024"/>
    <lineage>
        <taxon>Bacteria</taxon>
        <taxon>Pseudomonadati</taxon>
        <taxon>Pseudomonadota</taxon>
        <taxon>Betaproteobacteria</taxon>
        <taxon>Burkholderiales</taxon>
        <taxon>Alcaligenaceae</taxon>
        <taxon>Pusillimonas</taxon>
    </lineage>
</organism>
<dbReference type="EMBL" id="JACJUU010000002">
    <property type="protein sequence ID" value="MBC2769066.1"/>
    <property type="molecule type" value="Genomic_DNA"/>
</dbReference>
<dbReference type="Pfam" id="PF09130">
    <property type="entry name" value="DUF1932"/>
    <property type="match status" value="1"/>
</dbReference>
<dbReference type="PIRSF" id="PIRSF000103">
    <property type="entry name" value="HIBADH"/>
    <property type="match status" value="1"/>
</dbReference>
<dbReference type="GO" id="GO:0016491">
    <property type="term" value="F:oxidoreductase activity"/>
    <property type="evidence" value="ECO:0007669"/>
    <property type="project" value="UniProtKB-KW"/>
</dbReference>
<keyword evidence="1" id="KW-0560">Oxidoreductase</keyword>
<name>A0A842HLC1_9BURK</name>
<dbReference type="Proteomes" id="UP000545386">
    <property type="component" value="Unassembled WGS sequence"/>
</dbReference>
<proteinExistence type="predicted"/>
<evidence type="ECO:0000313" key="6">
    <source>
        <dbReference type="Proteomes" id="UP000545386"/>
    </source>
</evidence>
<feature type="domain" description="Phosphogluconate dehydrogenase NAD-binding putative C-terminal" evidence="4">
    <location>
        <begin position="202"/>
        <end position="272"/>
    </location>
</feature>
<dbReference type="RefSeq" id="WP_185778859.1">
    <property type="nucleotide sequence ID" value="NZ_JACJUU010000002.1"/>
</dbReference>
<evidence type="ECO:0000313" key="5">
    <source>
        <dbReference type="EMBL" id="MBC2769066.1"/>
    </source>
</evidence>
<dbReference type="InterPro" id="IPR015815">
    <property type="entry name" value="HIBADH-related"/>
</dbReference>
<reference evidence="5 6" key="1">
    <citation type="submission" date="2020-08" db="EMBL/GenBank/DDBJ databases">
        <title>Paraeoetvoesia sp. YC-7-48 draft genome sequence.</title>
        <authorList>
            <person name="Yao L."/>
        </authorList>
    </citation>
    <scope>NUCLEOTIDE SEQUENCE [LARGE SCALE GENOMIC DNA]</scope>
    <source>
        <strain evidence="6">YC-7-48</strain>
    </source>
</reference>
<dbReference type="Gene3D" id="3.40.50.720">
    <property type="entry name" value="NAD(P)-binding Rossmann-like Domain"/>
    <property type="match status" value="1"/>
</dbReference>
<sequence>MANDKSAPEIRKIGLIGFGEAGGLLGEGLVKAGLWVTAYDIKCHDADALASLEQRAEAAGVLLAASLEQAVSSVDLVVSAVTASSAAQVAEQAGPLMRAGQYFLDINSVSPSTKTHDRNAIESAGAAYVEAAVMAPVPPYGLHVPMLLGGTQAQAVSAALNALGMRTRAVSADVGVASAIKMCRSVMIKGIEALTVECLTAARRYGAEHEVLASLAETSPGMGWTEKQPHYLISRVAEHGRRRAAEMREVAETLSDAHVDPVMALATAKLQDAFVDLMAAKGVTYPKDQAFDWPSFIDRLRD</sequence>
<evidence type="ECO:0000259" key="4">
    <source>
        <dbReference type="Pfam" id="PF09130"/>
    </source>
</evidence>
<dbReference type="Gene3D" id="1.10.1040.10">
    <property type="entry name" value="N-(1-d-carboxylethyl)-l-norvaline Dehydrogenase, domain 2"/>
    <property type="match status" value="1"/>
</dbReference>